<name>A0ABT2FJL1_9GAMM</name>
<gene>
    <name evidence="1" type="ORF">L9G74_03065</name>
</gene>
<evidence type="ECO:0000313" key="1">
    <source>
        <dbReference type="EMBL" id="MCS4555409.1"/>
    </source>
</evidence>
<dbReference type="RefSeq" id="WP_238894813.1">
    <property type="nucleotide sequence ID" value="NZ_JAKOGG010000002.1"/>
</dbReference>
<sequence length="153" mass="17311">MWGELHEEKEIIISLCKTMEAGKANRLFRELGAELHYDVYDFPAASYESWQSESLLHVTLFCNGKEVDAQDNFNGISLAFPFAVRPSSDQQKALNLISQVIAKFNGVATYQEQEYSVSLVQTDWDSCNDFLLKEWGEEPGSQSLAIMIAENYA</sequence>
<dbReference type="Proteomes" id="UP001201549">
    <property type="component" value="Unassembled WGS sequence"/>
</dbReference>
<dbReference type="EMBL" id="JAKOGG010000002">
    <property type="protein sequence ID" value="MCS4555409.1"/>
    <property type="molecule type" value="Genomic_DNA"/>
</dbReference>
<evidence type="ECO:0000313" key="2">
    <source>
        <dbReference type="Proteomes" id="UP001201549"/>
    </source>
</evidence>
<organism evidence="1 2">
    <name type="scientific">Shewanella electrica</name>
    <dbReference type="NCBI Taxonomy" id="515560"/>
    <lineage>
        <taxon>Bacteria</taxon>
        <taxon>Pseudomonadati</taxon>
        <taxon>Pseudomonadota</taxon>
        <taxon>Gammaproteobacteria</taxon>
        <taxon>Alteromonadales</taxon>
        <taxon>Shewanellaceae</taxon>
        <taxon>Shewanella</taxon>
    </lineage>
</organism>
<comment type="caution">
    <text evidence="1">The sequence shown here is derived from an EMBL/GenBank/DDBJ whole genome shotgun (WGS) entry which is preliminary data.</text>
</comment>
<keyword evidence="2" id="KW-1185">Reference proteome</keyword>
<proteinExistence type="predicted"/>
<protein>
    <submittedName>
        <fullName evidence="1">Uncharacterized protein</fullName>
    </submittedName>
</protein>
<reference evidence="2" key="1">
    <citation type="submission" date="2023-07" db="EMBL/GenBank/DDBJ databases">
        <title>Shewanella mangrovi sp. nov., an acetaldehyde- degrading bacterium isolated from mangrove sediment.</title>
        <authorList>
            <person name="Liu Y."/>
        </authorList>
    </citation>
    <scope>NUCLEOTIDE SEQUENCE [LARGE SCALE GENOMIC DNA]</scope>
    <source>
        <strain evidence="2">C32</strain>
    </source>
</reference>
<accession>A0ABT2FJL1</accession>